<dbReference type="RefSeq" id="WP_231486839.1">
    <property type="nucleotide sequence ID" value="NZ_BAAAZO010000008.1"/>
</dbReference>
<dbReference type="InterPro" id="IPR011991">
    <property type="entry name" value="ArsR-like_HTH"/>
</dbReference>
<feature type="domain" description="HTH arsR-type" evidence="4">
    <location>
        <begin position="16"/>
        <end position="97"/>
    </location>
</feature>
<gene>
    <name evidence="5" type="ORF">GCM10022223_43730</name>
</gene>
<dbReference type="PANTHER" id="PTHR33154:SF15">
    <property type="entry name" value="REGULATORY PROTEIN ARSR"/>
    <property type="match status" value="1"/>
</dbReference>
<protein>
    <submittedName>
        <fullName evidence="5">Helix-turn-helix domain-containing protein</fullName>
    </submittedName>
</protein>
<evidence type="ECO:0000313" key="5">
    <source>
        <dbReference type="EMBL" id="GAA3622029.1"/>
    </source>
</evidence>
<organism evidence="5 6">
    <name type="scientific">Kineosporia mesophila</name>
    <dbReference type="NCBI Taxonomy" id="566012"/>
    <lineage>
        <taxon>Bacteria</taxon>
        <taxon>Bacillati</taxon>
        <taxon>Actinomycetota</taxon>
        <taxon>Actinomycetes</taxon>
        <taxon>Kineosporiales</taxon>
        <taxon>Kineosporiaceae</taxon>
        <taxon>Kineosporia</taxon>
    </lineage>
</organism>
<comment type="caution">
    <text evidence="5">The sequence shown here is derived from an EMBL/GenBank/DDBJ whole genome shotgun (WGS) entry which is preliminary data.</text>
</comment>
<evidence type="ECO:0000313" key="6">
    <source>
        <dbReference type="Proteomes" id="UP001501074"/>
    </source>
</evidence>
<dbReference type="InterPro" id="IPR036390">
    <property type="entry name" value="WH_DNA-bd_sf"/>
</dbReference>
<dbReference type="PANTHER" id="PTHR33154">
    <property type="entry name" value="TRANSCRIPTIONAL REGULATOR, ARSR FAMILY"/>
    <property type="match status" value="1"/>
</dbReference>
<evidence type="ECO:0000256" key="1">
    <source>
        <dbReference type="ARBA" id="ARBA00023015"/>
    </source>
</evidence>
<keyword evidence="6" id="KW-1185">Reference proteome</keyword>
<dbReference type="CDD" id="cd00090">
    <property type="entry name" value="HTH_ARSR"/>
    <property type="match status" value="1"/>
</dbReference>
<dbReference type="SUPFAM" id="SSF46785">
    <property type="entry name" value="Winged helix' DNA-binding domain"/>
    <property type="match status" value="1"/>
</dbReference>
<sequence>MAPPERTPGVRLTDPSVLRALAHPARLRMLDVLQERGGATATQCAEVVDLSASACSWHLRQLAATGLVRDAGRRGDGRERVWEAVVPAWNVDMATIDAEPAEAQGLDLAVTQAMLQASTATVEEFVVRMAQDQEPPQWRDAGLVSNSTLRLSADELRDLTAEVMQLLAPYRLSARPEARPGDRTVHAAVRFVPVSAPDGSSPPTDEQ</sequence>
<keyword evidence="2" id="KW-0238">DNA-binding</keyword>
<dbReference type="InterPro" id="IPR036388">
    <property type="entry name" value="WH-like_DNA-bd_sf"/>
</dbReference>
<keyword evidence="1" id="KW-0805">Transcription regulation</keyword>
<evidence type="ECO:0000256" key="2">
    <source>
        <dbReference type="ARBA" id="ARBA00023125"/>
    </source>
</evidence>
<evidence type="ECO:0000259" key="4">
    <source>
        <dbReference type="SMART" id="SM00418"/>
    </source>
</evidence>
<reference evidence="6" key="1">
    <citation type="journal article" date="2019" name="Int. J. Syst. Evol. Microbiol.">
        <title>The Global Catalogue of Microorganisms (GCM) 10K type strain sequencing project: providing services to taxonomists for standard genome sequencing and annotation.</title>
        <authorList>
            <consortium name="The Broad Institute Genomics Platform"/>
            <consortium name="The Broad Institute Genome Sequencing Center for Infectious Disease"/>
            <person name="Wu L."/>
            <person name="Ma J."/>
        </authorList>
    </citation>
    <scope>NUCLEOTIDE SEQUENCE [LARGE SCALE GENOMIC DNA]</scope>
    <source>
        <strain evidence="6">JCM 16902</strain>
    </source>
</reference>
<name>A0ABP6ZYX2_9ACTN</name>
<dbReference type="SMART" id="SM00418">
    <property type="entry name" value="HTH_ARSR"/>
    <property type="match status" value="1"/>
</dbReference>
<dbReference type="InterPro" id="IPR051081">
    <property type="entry name" value="HTH_MetalResp_TranReg"/>
</dbReference>
<dbReference type="EMBL" id="BAAAZO010000008">
    <property type="protein sequence ID" value="GAA3622029.1"/>
    <property type="molecule type" value="Genomic_DNA"/>
</dbReference>
<dbReference type="InterPro" id="IPR001845">
    <property type="entry name" value="HTH_ArsR_DNA-bd_dom"/>
</dbReference>
<keyword evidence="3" id="KW-0804">Transcription</keyword>
<evidence type="ECO:0000256" key="3">
    <source>
        <dbReference type="ARBA" id="ARBA00023163"/>
    </source>
</evidence>
<accession>A0ABP6ZYX2</accession>
<dbReference type="Gene3D" id="1.10.10.10">
    <property type="entry name" value="Winged helix-like DNA-binding domain superfamily/Winged helix DNA-binding domain"/>
    <property type="match status" value="1"/>
</dbReference>
<dbReference type="Proteomes" id="UP001501074">
    <property type="component" value="Unassembled WGS sequence"/>
</dbReference>
<dbReference type="Pfam" id="PF12840">
    <property type="entry name" value="HTH_20"/>
    <property type="match status" value="1"/>
</dbReference>
<proteinExistence type="predicted"/>